<gene>
    <name evidence="2" type="primary">LOC115629628</name>
</gene>
<sequence length="121" mass="13885">MKSLKHLTCRIDVGSLELISQLTELRKLLVALEGVVDNIIIIQLYKIIQANPQLECMMIKRIIFLDVSFILEVTKILHSVRDLSVQKPLKLLIAFKLKPAELQQIDSKYIELNQTNGVLLY</sequence>
<proteinExistence type="predicted"/>
<dbReference type="AlphaFoldDB" id="A0A6J2U0V4"/>
<accession>A0A6J2U0V4</accession>
<protein>
    <submittedName>
        <fullName evidence="2">Uncharacterized protein LOC115629628</fullName>
    </submittedName>
</protein>
<name>A0A6J2U0V4_DROLE</name>
<dbReference type="Proteomes" id="UP000504634">
    <property type="component" value="Unplaced"/>
</dbReference>
<organism evidence="1 2">
    <name type="scientific">Drosophila lebanonensis</name>
    <name type="common">Fruit fly</name>
    <name type="synonym">Scaptodrosophila lebanonensis</name>
    <dbReference type="NCBI Taxonomy" id="7225"/>
    <lineage>
        <taxon>Eukaryota</taxon>
        <taxon>Metazoa</taxon>
        <taxon>Ecdysozoa</taxon>
        <taxon>Arthropoda</taxon>
        <taxon>Hexapoda</taxon>
        <taxon>Insecta</taxon>
        <taxon>Pterygota</taxon>
        <taxon>Neoptera</taxon>
        <taxon>Endopterygota</taxon>
        <taxon>Diptera</taxon>
        <taxon>Brachycera</taxon>
        <taxon>Muscomorpha</taxon>
        <taxon>Ephydroidea</taxon>
        <taxon>Drosophilidae</taxon>
        <taxon>Scaptodrosophila</taxon>
    </lineage>
</organism>
<dbReference type="GeneID" id="115629628"/>
<keyword evidence="1" id="KW-1185">Reference proteome</keyword>
<evidence type="ECO:0000313" key="2">
    <source>
        <dbReference type="RefSeq" id="XP_030381989.1"/>
    </source>
</evidence>
<reference evidence="2" key="1">
    <citation type="submission" date="2025-08" db="UniProtKB">
        <authorList>
            <consortium name="RefSeq"/>
        </authorList>
    </citation>
    <scope>IDENTIFICATION</scope>
    <source>
        <strain evidence="2">11010-0011.00</strain>
        <tissue evidence="2">Whole body</tissue>
    </source>
</reference>
<evidence type="ECO:0000313" key="1">
    <source>
        <dbReference type="Proteomes" id="UP000504634"/>
    </source>
</evidence>
<dbReference type="RefSeq" id="XP_030381989.1">
    <property type="nucleotide sequence ID" value="XM_030526129.1"/>
</dbReference>